<name>A0ACB8VKY6_9TELE</name>
<reference evidence="1" key="1">
    <citation type="submission" date="2022-04" db="EMBL/GenBank/DDBJ databases">
        <title>Jade perch genome.</title>
        <authorList>
            <person name="Chao B."/>
        </authorList>
    </citation>
    <scope>NUCLEOTIDE SEQUENCE</scope>
    <source>
        <strain evidence="1">CB-2022</strain>
    </source>
</reference>
<organism evidence="1 2">
    <name type="scientific">Scortum barcoo</name>
    <name type="common">barcoo grunter</name>
    <dbReference type="NCBI Taxonomy" id="214431"/>
    <lineage>
        <taxon>Eukaryota</taxon>
        <taxon>Metazoa</taxon>
        <taxon>Chordata</taxon>
        <taxon>Craniata</taxon>
        <taxon>Vertebrata</taxon>
        <taxon>Euteleostomi</taxon>
        <taxon>Actinopterygii</taxon>
        <taxon>Neopterygii</taxon>
        <taxon>Teleostei</taxon>
        <taxon>Neoteleostei</taxon>
        <taxon>Acanthomorphata</taxon>
        <taxon>Eupercaria</taxon>
        <taxon>Centrarchiformes</taxon>
        <taxon>Terapontoidei</taxon>
        <taxon>Terapontidae</taxon>
        <taxon>Scortum</taxon>
    </lineage>
</organism>
<proteinExistence type="predicted"/>
<dbReference type="Proteomes" id="UP000831701">
    <property type="component" value="Chromosome 20"/>
</dbReference>
<accession>A0ACB8VKY6</accession>
<evidence type="ECO:0000313" key="1">
    <source>
        <dbReference type="EMBL" id="KAI3356330.1"/>
    </source>
</evidence>
<comment type="caution">
    <text evidence="1">The sequence shown here is derived from an EMBL/GenBank/DDBJ whole genome shotgun (WGS) entry which is preliminary data.</text>
</comment>
<dbReference type="EMBL" id="CM041550">
    <property type="protein sequence ID" value="KAI3356330.1"/>
    <property type="molecule type" value="Genomic_DNA"/>
</dbReference>
<evidence type="ECO:0000313" key="2">
    <source>
        <dbReference type="Proteomes" id="UP000831701"/>
    </source>
</evidence>
<sequence length="188" mass="21732">MEREIDRRIGAASACSYARRCNVPDRRGGEEGAESKVKAPRFTDRWIQAAEMSFLRRVAGRSLRDRVRSSVIREELGVEPLLLHIERSQLRWLGHLFRMPPGRLPREVFQACVPPREEAPSGRPRTRWRDYVSRLAWERLGIPPEELEEVSGVREVWASLLRLLPPRPGPGPKRMKMDGWMEFNVPAS</sequence>
<keyword evidence="2" id="KW-1185">Reference proteome</keyword>
<feature type="non-terminal residue" evidence="1">
    <location>
        <position position="188"/>
    </location>
</feature>
<gene>
    <name evidence="1" type="ORF">L3Q82_017556</name>
</gene>
<protein>
    <submittedName>
        <fullName evidence="1">Uncharacterized protein</fullName>
    </submittedName>
</protein>